<dbReference type="InterPro" id="IPR013783">
    <property type="entry name" value="Ig-like_fold"/>
</dbReference>
<evidence type="ECO:0000313" key="3">
    <source>
        <dbReference type="Proteomes" id="UP001615550"/>
    </source>
</evidence>
<dbReference type="Gene3D" id="2.60.40.10">
    <property type="entry name" value="Immunoglobulins"/>
    <property type="match status" value="1"/>
</dbReference>
<dbReference type="Pfam" id="PF01833">
    <property type="entry name" value="TIG"/>
    <property type="match status" value="1"/>
</dbReference>
<proteinExistence type="predicted"/>
<feature type="non-terminal residue" evidence="2">
    <location>
        <position position="1"/>
    </location>
</feature>
<name>A0ABW8DC07_9GAMM</name>
<evidence type="ECO:0000259" key="1">
    <source>
        <dbReference type="Pfam" id="PF01833"/>
    </source>
</evidence>
<dbReference type="EMBL" id="JBGORX010000049">
    <property type="protein sequence ID" value="MFJ1270248.1"/>
    <property type="molecule type" value="Genomic_DNA"/>
</dbReference>
<comment type="caution">
    <text evidence="2">The sequence shown here is derived from an EMBL/GenBank/DDBJ whole genome shotgun (WGS) entry which is preliminary data.</text>
</comment>
<dbReference type="RefSeq" id="WP_400189026.1">
    <property type="nucleotide sequence ID" value="NZ_JBGORX010000049.1"/>
</dbReference>
<reference evidence="2 3" key="1">
    <citation type="submission" date="2024-08" db="EMBL/GenBank/DDBJ databases">
        <title>Draft Genome Sequence of Legionella lytica strain DSB2004, Isolated From a Fire Sprinkler System.</title>
        <authorList>
            <person name="Everhart A.D."/>
            <person name="Kidane D.T."/>
            <person name="Farone A.L."/>
            <person name="Farone M.B."/>
        </authorList>
    </citation>
    <scope>NUCLEOTIDE SEQUENCE [LARGE SCALE GENOMIC DNA]</scope>
    <source>
        <strain evidence="2 3">DSB2004</strain>
    </source>
</reference>
<dbReference type="Proteomes" id="UP001615550">
    <property type="component" value="Unassembled WGS sequence"/>
</dbReference>
<organism evidence="2 3">
    <name type="scientific">Legionella lytica</name>
    <dbReference type="NCBI Taxonomy" id="96232"/>
    <lineage>
        <taxon>Bacteria</taxon>
        <taxon>Pseudomonadati</taxon>
        <taxon>Pseudomonadota</taxon>
        <taxon>Gammaproteobacteria</taxon>
        <taxon>Legionellales</taxon>
        <taxon>Legionellaceae</taxon>
        <taxon>Legionella</taxon>
    </lineage>
</organism>
<dbReference type="InterPro" id="IPR002909">
    <property type="entry name" value="IPT_dom"/>
</dbReference>
<sequence>VVVNNGVSNAVLSGGFTYQPAAPTLVSISPNSGSMAGGTAVTVSGTNFTPTTTLTIGGLAATSVTVV</sequence>
<feature type="domain" description="IPT/TIG" evidence="1">
    <location>
        <begin position="23"/>
        <end position="65"/>
    </location>
</feature>
<keyword evidence="3" id="KW-1185">Reference proteome</keyword>
<feature type="non-terminal residue" evidence="2">
    <location>
        <position position="67"/>
    </location>
</feature>
<protein>
    <submittedName>
        <fullName evidence="2">IPT/TIG domain-containing protein</fullName>
    </submittedName>
</protein>
<evidence type="ECO:0000313" key="2">
    <source>
        <dbReference type="EMBL" id="MFJ1270248.1"/>
    </source>
</evidence>
<gene>
    <name evidence="2" type="ORF">ACD661_17035</name>
</gene>
<dbReference type="SUPFAM" id="SSF81296">
    <property type="entry name" value="E set domains"/>
    <property type="match status" value="1"/>
</dbReference>
<dbReference type="InterPro" id="IPR014756">
    <property type="entry name" value="Ig_E-set"/>
</dbReference>
<accession>A0ABW8DC07</accession>